<dbReference type="PANTHER" id="PTHR33353:SF2">
    <property type="entry name" value="ENDO-BETA-1,4-GLUCANASE D"/>
    <property type="match status" value="1"/>
</dbReference>
<evidence type="ECO:0000256" key="5">
    <source>
        <dbReference type="ARBA" id="ARBA00023001"/>
    </source>
</evidence>
<evidence type="ECO:0000259" key="14">
    <source>
        <dbReference type="Pfam" id="PF03443"/>
    </source>
</evidence>
<dbReference type="Gene3D" id="2.70.50.70">
    <property type="match status" value="1"/>
</dbReference>
<evidence type="ECO:0000256" key="9">
    <source>
        <dbReference type="ARBA" id="ARBA00044502"/>
    </source>
</evidence>
<dbReference type="GO" id="GO:0005576">
    <property type="term" value="C:extracellular region"/>
    <property type="evidence" value="ECO:0007669"/>
    <property type="project" value="UniProtKB-SubCell"/>
</dbReference>
<evidence type="ECO:0000256" key="12">
    <source>
        <dbReference type="SAM" id="MobiDB-lite"/>
    </source>
</evidence>
<feature type="region of interest" description="Disordered" evidence="12">
    <location>
        <begin position="243"/>
        <end position="265"/>
    </location>
</feature>
<keyword evidence="6" id="KW-1015">Disulfide bond</keyword>
<keyword evidence="8" id="KW-0624">Polysaccharide degradation</keyword>
<evidence type="ECO:0000256" key="2">
    <source>
        <dbReference type="ARBA" id="ARBA00004613"/>
    </source>
</evidence>
<evidence type="ECO:0000256" key="3">
    <source>
        <dbReference type="ARBA" id="ARBA00022525"/>
    </source>
</evidence>
<comment type="caution">
    <text evidence="15">The sequence shown here is derived from an EMBL/GenBank/DDBJ whole genome shotgun (WGS) entry which is preliminary data.</text>
</comment>
<evidence type="ECO:0000256" key="7">
    <source>
        <dbReference type="ARBA" id="ARBA00023277"/>
    </source>
</evidence>
<comment type="catalytic activity">
    <reaction evidence="10">
        <text>[(1-&gt;4)-beta-D-glucosyl]n+m + reduced acceptor + O2 = 4-dehydro-beta-D-glucosyl-[(1-&gt;4)-beta-D-glucosyl]n-1 + [(1-&gt;4)-beta-D-glucosyl]m + acceptor + H2O.</text>
        <dbReference type="EC" id="1.14.99.56"/>
    </reaction>
</comment>
<evidence type="ECO:0000256" key="4">
    <source>
        <dbReference type="ARBA" id="ARBA00022729"/>
    </source>
</evidence>
<dbReference type="GO" id="GO:0030245">
    <property type="term" value="P:cellulose catabolic process"/>
    <property type="evidence" value="ECO:0007669"/>
    <property type="project" value="UniProtKB-KW"/>
</dbReference>
<dbReference type="Pfam" id="PF03443">
    <property type="entry name" value="AA9"/>
    <property type="match status" value="1"/>
</dbReference>
<feature type="region of interest" description="Disordered" evidence="12">
    <location>
        <begin position="286"/>
        <end position="320"/>
    </location>
</feature>
<proteinExistence type="inferred from homology"/>
<evidence type="ECO:0000256" key="11">
    <source>
        <dbReference type="ARBA" id="ARBA00047174"/>
    </source>
</evidence>
<keyword evidence="3" id="KW-0964">Secreted</keyword>
<evidence type="ECO:0000313" key="16">
    <source>
        <dbReference type="Proteomes" id="UP000770015"/>
    </source>
</evidence>
<keyword evidence="7" id="KW-0119">Carbohydrate metabolism</keyword>
<dbReference type="CDD" id="cd21175">
    <property type="entry name" value="LPMO_AA9"/>
    <property type="match status" value="1"/>
</dbReference>
<evidence type="ECO:0000256" key="1">
    <source>
        <dbReference type="ARBA" id="ARBA00001973"/>
    </source>
</evidence>
<evidence type="ECO:0000313" key="15">
    <source>
        <dbReference type="EMBL" id="KAH6695540.1"/>
    </source>
</evidence>
<gene>
    <name evidence="15" type="ORF">F5X68DRAFT_186988</name>
</gene>
<dbReference type="OrthoDB" id="3496539at2759"/>
<evidence type="ECO:0000256" key="8">
    <source>
        <dbReference type="ARBA" id="ARBA00023326"/>
    </source>
</evidence>
<comment type="cofactor">
    <cofactor evidence="1">
        <name>Cu(2+)</name>
        <dbReference type="ChEBI" id="CHEBI:29036"/>
    </cofactor>
</comment>
<keyword evidence="4 13" id="KW-0732">Signal</keyword>
<protein>
    <recommendedName>
        <fullName evidence="11">lytic cellulose monooxygenase (C4-dehydrogenating)</fullName>
        <ecNumber evidence="11">1.14.99.56</ecNumber>
    </recommendedName>
</protein>
<feature type="compositionally biased region" description="Low complexity" evidence="12">
    <location>
        <begin position="286"/>
        <end position="305"/>
    </location>
</feature>
<evidence type="ECO:0000256" key="13">
    <source>
        <dbReference type="SAM" id="SignalP"/>
    </source>
</evidence>
<dbReference type="InterPro" id="IPR049892">
    <property type="entry name" value="AA9"/>
</dbReference>
<comment type="subcellular location">
    <subcellularLocation>
        <location evidence="2">Secreted</location>
    </subcellularLocation>
</comment>
<keyword evidence="16" id="KW-1185">Reference proteome</keyword>
<dbReference type="AlphaFoldDB" id="A0A9P8VMS6"/>
<sequence>MKLTSSVVLAALATSVHGHYFFDKLIIDGKETASGEYVRTSSRQTKYNPIKWENVRDDSTPDLADIRCNQGAFDSAGRTKTAEIAAGTKVGFKLAVGATMQHPGPGLAYLSKAPTTAQAYAGDGDWFKIYETGVCDTSKDFTKEAWCTWDKNVIEFDIPKNTPDGEYLLRVEHIGVHGAHVGQAEFYPACAQIKVTGGAASGTPGPTFKLPGGYKKTDPSFNFSLYGGYKPYPMPGPAVWNGAASTDSGSGSDSGSEAPAEPSAVVASTLVTSPVAVATSSAVVADPPAAATSAASEPVTPPASVGSCSAKSRKRRARKH</sequence>
<dbReference type="InterPro" id="IPR005103">
    <property type="entry name" value="AA9_LPMO"/>
</dbReference>
<evidence type="ECO:0000256" key="6">
    <source>
        <dbReference type="ARBA" id="ARBA00023157"/>
    </source>
</evidence>
<reference evidence="15" key="1">
    <citation type="journal article" date="2021" name="Nat. Commun.">
        <title>Genetic determinants of endophytism in the Arabidopsis root mycobiome.</title>
        <authorList>
            <person name="Mesny F."/>
            <person name="Miyauchi S."/>
            <person name="Thiergart T."/>
            <person name="Pickel B."/>
            <person name="Atanasova L."/>
            <person name="Karlsson M."/>
            <person name="Huettel B."/>
            <person name="Barry K.W."/>
            <person name="Haridas S."/>
            <person name="Chen C."/>
            <person name="Bauer D."/>
            <person name="Andreopoulos W."/>
            <person name="Pangilinan J."/>
            <person name="LaButti K."/>
            <person name="Riley R."/>
            <person name="Lipzen A."/>
            <person name="Clum A."/>
            <person name="Drula E."/>
            <person name="Henrissat B."/>
            <person name="Kohler A."/>
            <person name="Grigoriev I.V."/>
            <person name="Martin F.M."/>
            <person name="Hacquard S."/>
        </authorList>
    </citation>
    <scope>NUCLEOTIDE SEQUENCE</scope>
    <source>
        <strain evidence="15">MPI-SDFR-AT-0117</strain>
    </source>
</reference>
<evidence type="ECO:0000256" key="10">
    <source>
        <dbReference type="ARBA" id="ARBA00045077"/>
    </source>
</evidence>
<organism evidence="15 16">
    <name type="scientific">Plectosphaerella plurivora</name>
    <dbReference type="NCBI Taxonomy" id="936078"/>
    <lineage>
        <taxon>Eukaryota</taxon>
        <taxon>Fungi</taxon>
        <taxon>Dikarya</taxon>
        <taxon>Ascomycota</taxon>
        <taxon>Pezizomycotina</taxon>
        <taxon>Sordariomycetes</taxon>
        <taxon>Hypocreomycetidae</taxon>
        <taxon>Glomerellales</taxon>
        <taxon>Plectosphaerellaceae</taxon>
        <taxon>Plectosphaerella</taxon>
    </lineage>
</organism>
<feature type="compositionally biased region" description="Basic residues" evidence="12">
    <location>
        <begin position="311"/>
        <end position="320"/>
    </location>
</feature>
<keyword evidence="5" id="KW-0136">Cellulose degradation</keyword>
<dbReference type="EMBL" id="JAGSXJ010000002">
    <property type="protein sequence ID" value="KAH6695540.1"/>
    <property type="molecule type" value="Genomic_DNA"/>
</dbReference>
<comment type="similarity">
    <text evidence="9">Belongs to the polysaccharide monooxygenase AA9 family.</text>
</comment>
<dbReference type="Proteomes" id="UP000770015">
    <property type="component" value="Unassembled WGS sequence"/>
</dbReference>
<feature type="signal peptide" evidence="13">
    <location>
        <begin position="1"/>
        <end position="18"/>
    </location>
</feature>
<feature type="chain" id="PRO_5040467485" description="lytic cellulose monooxygenase (C4-dehydrogenating)" evidence="13">
    <location>
        <begin position="19"/>
        <end position="320"/>
    </location>
</feature>
<feature type="domain" description="Auxiliary Activity family 9 catalytic" evidence="14">
    <location>
        <begin position="19"/>
        <end position="227"/>
    </location>
</feature>
<dbReference type="PANTHER" id="PTHR33353">
    <property type="entry name" value="PUTATIVE (AFU_ORTHOLOGUE AFUA_1G12560)-RELATED"/>
    <property type="match status" value="1"/>
</dbReference>
<accession>A0A9P8VMS6</accession>
<name>A0A9P8VMS6_9PEZI</name>
<dbReference type="EC" id="1.14.99.56" evidence="11"/>